<protein>
    <recommendedName>
        <fullName evidence="3">Chromo domain-containing protein</fullName>
    </recommendedName>
</protein>
<sequence length="95" mass="11579">IHPTFHIGLLYKYEQNDDALFPRHNTHTFYDWLVDEIMAHQWMNNKVELLIKWNLRDMTWEPVSNCKELEALDRYLKLQGIQDIHQLPQRAKKYA</sequence>
<gene>
    <name evidence="1" type="ORF">PISMIDRAFT_119936</name>
</gene>
<feature type="non-terminal residue" evidence="1">
    <location>
        <position position="95"/>
    </location>
</feature>
<reference evidence="1 2" key="1">
    <citation type="submission" date="2014-04" db="EMBL/GenBank/DDBJ databases">
        <authorList>
            <consortium name="DOE Joint Genome Institute"/>
            <person name="Kuo A."/>
            <person name="Kohler A."/>
            <person name="Costa M.D."/>
            <person name="Nagy L.G."/>
            <person name="Floudas D."/>
            <person name="Copeland A."/>
            <person name="Barry K.W."/>
            <person name="Cichocki N."/>
            <person name="Veneault-Fourrey C."/>
            <person name="LaButti K."/>
            <person name="Lindquist E.A."/>
            <person name="Lipzen A."/>
            <person name="Lundell T."/>
            <person name="Morin E."/>
            <person name="Murat C."/>
            <person name="Sun H."/>
            <person name="Tunlid A."/>
            <person name="Henrissat B."/>
            <person name="Grigoriev I.V."/>
            <person name="Hibbett D.S."/>
            <person name="Martin F."/>
            <person name="Nordberg H.P."/>
            <person name="Cantor M.N."/>
            <person name="Hua S.X."/>
        </authorList>
    </citation>
    <scope>NUCLEOTIDE SEQUENCE [LARGE SCALE GENOMIC DNA]</scope>
    <source>
        <strain evidence="1 2">441</strain>
    </source>
</reference>
<reference evidence="2" key="2">
    <citation type="submission" date="2015-01" db="EMBL/GenBank/DDBJ databases">
        <title>Evolutionary Origins and Diversification of the Mycorrhizal Mutualists.</title>
        <authorList>
            <consortium name="DOE Joint Genome Institute"/>
            <consortium name="Mycorrhizal Genomics Consortium"/>
            <person name="Kohler A."/>
            <person name="Kuo A."/>
            <person name="Nagy L.G."/>
            <person name="Floudas D."/>
            <person name="Copeland A."/>
            <person name="Barry K.W."/>
            <person name="Cichocki N."/>
            <person name="Veneault-Fourrey C."/>
            <person name="LaButti K."/>
            <person name="Lindquist E.A."/>
            <person name="Lipzen A."/>
            <person name="Lundell T."/>
            <person name="Morin E."/>
            <person name="Murat C."/>
            <person name="Riley R."/>
            <person name="Ohm R."/>
            <person name="Sun H."/>
            <person name="Tunlid A."/>
            <person name="Henrissat B."/>
            <person name="Grigoriev I.V."/>
            <person name="Hibbett D.S."/>
            <person name="Martin F."/>
        </authorList>
    </citation>
    <scope>NUCLEOTIDE SEQUENCE [LARGE SCALE GENOMIC DNA]</scope>
    <source>
        <strain evidence="2">441</strain>
    </source>
</reference>
<evidence type="ECO:0000313" key="2">
    <source>
        <dbReference type="Proteomes" id="UP000054018"/>
    </source>
</evidence>
<dbReference type="HOGENOM" id="CLU_132807_1_0_1"/>
<dbReference type="InterPro" id="IPR016197">
    <property type="entry name" value="Chromo-like_dom_sf"/>
</dbReference>
<dbReference type="AlphaFoldDB" id="A0A0C9YYI3"/>
<dbReference type="CDD" id="cd00024">
    <property type="entry name" value="CD_CSD"/>
    <property type="match status" value="1"/>
</dbReference>
<accession>A0A0C9YYI3</accession>
<dbReference type="Proteomes" id="UP000054018">
    <property type="component" value="Unassembled WGS sequence"/>
</dbReference>
<feature type="non-terminal residue" evidence="1">
    <location>
        <position position="1"/>
    </location>
</feature>
<dbReference type="STRING" id="765257.A0A0C9YYI3"/>
<proteinExistence type="predicted"/>
<evidence type="ECO:0008006" key="3">
    <source>
        <dbReference type="Google" id="ProtNLM"/>
    </source>
</evidence>
<evidence type="ECO:0000313" key="1">
    <source>
        <dbReference type="EMBL" id="KIK12943.1"/>
    </source>
</evidence>
<dbReference type="SUPFAM" id="SSF54160">
    <property type="entry name" value="Chromo domain-like"/>
    <property type="match status" value="1"/>
</dbReference>
<dbReference type="OrthoDB" id="2641861at2759"/>
<dbReference type="EMBL" id="KN834033">
    <property type="protein sequence ID" value="KIK12943.1"/>
    <property type="molecule type" value="Genomic_DNA"/>
</dbReference>
<name>A0A0C9YYI3_9AGAM</name>
<keyword evidence="2" id="KW-1185">Reference proteome</keyword>
<organism evidence="1 2">
    <name type="scientific">Pisolithus microcarpus 441</name>
    <dbReference type="NCBI Taxonomy" id="765257"/>
    <lineage>
        <taxon>Eukaryota</taxon>
        <taxon>Fungi</taxon>
        <taxon>Dikarya</taxon>
        <taxon>Basidiomycota</taxon>
        <taxon>Agaricomycotina</taxon>
        <taxon>Agaricomycetes</taxon>
        <taxon>Agaricomycetidae</taxon>
        <taxon>Boletales</taxon>
        <taxon>Sclerodermatineae</taxon>
        <taxon>Pisolithaceae</taxon>
        <taxon>Pisolithus</taxon>
    </lineage>
</organism>
<dbReference type="Gene3D" id="2.40.50.40">
    <property type="match status" value="1"/>
</dbReference>